<protein>
    <submittedName>
        <fullName evidence="1">Uncharacterized protein</fullName>
    </submittedName>
</protein>
<proteinExistence type="predicted"/>
<comment type="caution">
    <text evidence="1">The sequence shown here is derived from an EMBL/GenBank/DDBJ whole genome shotgun (WGS) entry which is preliminary data.</text>
</comment>
<accession>A0A5N3RBI0</accession>
<dbReference type="Proteomes" id="UP000326789">
    <property type="component" value="Unassembled WGS sequence"/>
</dbReference>
<evidence type="ECO:0000313" key="2">
    <source>
        <dbReference type="Proteomes" id="UP000326789"/>
    </source>
</evidence>
<sequence length="59" mass="6474">MACESYACWDRKVGPLHHRITHSGELNGKAAQINQSIVYALFSIAFFSSDSNALAAFDI</sequence>
<dbReference type="AlphaFoldDB" id="A0A5N3RBI0"/>
<gene>
    <name evidence="1" type="ORF">F2P58_00345</name>
</gene>
<dbReference type="EMBL" id="VWSE01000002">
    <property type="protein sequence ID" value="KAB0291640.1"/>
    <property type="molecule type" value="Genomic_DNA"/>
</dbReference>
<organism evidence="1 2">
    <name type="scientific">Vibrio fortis</name>
    <dbReference type="NCBI Taxonomy" id="212667"/>
    <lineage>
        <taxon>Bacteria</taxon>
        <taxon>Pseudomonadati</taxon>
        <taxon>Pseudomonadota</taxon>
        <taxon>Gammaproteobacteria</taxon>
        <taxon>Vibrionales</taxon>
        <taxon>Vibrionaceae</taxon>
        <taxon>Vibrio</taxon>
    </lineage>
</organism>
<name>A0A5N3RBI0_9VIBR</name>
<evidence type="ECO:0000313" key="1">
    <source>
        <dbReference type="EMBL" id="KAB0291640.1"/>
    </source>
</evidence>
<reference evidence="1 2" key="1">
    <citation type="submission" date="2019-09" db="EMBL/GenBank/DDBJ databases">
        <title>Whole genome sequence of Vibrio fortis.</title>
        <authorList>
            <person name="Das S.K."/>
        </authorList>
    </citation>
    <scope>NUCLEOTIDE SEQUENCE [LARGE SCALE GENOMIC DNA]</scope>
    <source>
        <strain evidence="1 2">AN60</strain>
    </source>
</reference>